<dbReference type="OrthoDB" id="3690364at2759"/>
<dbReference type="SUPFAM" id="SSF81383">
    <property type="entry name" value="F-box domain"/>
    <property type="match status" value="1"/>
</dbReference>
<dbReference type="InterPro" id="IPR001810">
    <property type="entry name" value="F-box_dom"/>
</dbReference>
<protein>
    <recommendedName>
        <fullName evidence="1">F-box domain-containing protein</fullName>
    </recommendedName>
</protein>
<dbReference type="EMBL" id="JAPEUX010000009">
    <property type="protein sequence ID" value="KAJ4345740.1"/>
    <property type="molecule type" value="Genomic_DNA"/>
</dbReference>
<dbReference type="InterPro" id="IPR036047">
    <property type="entry name" value="F-box-like_dom_sf"/>
</dbReference>
<evidence type="ECO:0000313" key="2">
    <source>
        <dbReference type="EMBL" id="KAJ4345740.1"/>
    </source>
</evidence>
<dbReference type="AlphaFoldDB" id="A0A9W8XAJ5"/>
<keyword evidence="3" id="KW-1185">Reference proteome</keyword>
<comment type="caution">
    <text evidence="2">The sequence shown here is derived from an EMBL/GenBank/DDBJ whole genome shotgun (WGS) entry which is preliminary data.</text>
</comment>
<proteinExistence type="predicted"/>
<gene>
    <name evidence="2" type="ORF">N0V89_011875</name>
</gene>
<reference evidence="2" key="1">
    <citation type="submission" date="2022-10" db="EMBL/GenBank/DDBJ databases">
        <title>Tapping the CABI collections for fungal endophytes: first genome assemblies for Collariella, Neodidymelliopsis, Ascochyta clinopodiicola, Didymella pomorum, Didymosphaeria variabile, Neocosmospora piperis and Neocucurbitaria cava.</title>
        <authorList>
            <person name="Hill R."/>
        </authorList>
    </citation>
    <scope>NUCLEOTIDE SEQUENCE</scope>
    <source>
        <strain evidence="2">IMI 356815</strain>
    </source>
</reference>
<dbReference type="Proteomes" id="UP001140513">
    <property type="component" value="Unassembled WGS sequence"/>
</dbReference>
<evidence type="ECO:0000259" key="1">
    <source>
        <dbReference type="PROSITE" id="PS50181"/>
    </source>
</evidence>
<evidence type="ECO:0000313" key="3">
    <source>
        <dbReference type="Proteomes" id="UP001140513"/>
    </source>
</evidence>
<feature type="domain" description="F-box" evidence="1">
    <location>
        <begin position="28"/>
        <end position="64"/>
    </location>
</feature>
<name>A0A9W8XAJ5_9PLEO</name>
<dbReference type="GeneID" id="80915405"/>
<dbReference type="RefSeq" id="XP_056065904.1">
    <property type="nucleotide sequence ID" value="XM_056220601.1"/>
</dbReference>
<dbReference type="Pfam" id="PF00646">
    <property type="entry name" value="F-box"/>
    <property type="match status" value="1"/>
</dbReference>
<sequence>MSSSDCSTASTTPTGRLTQVYAASMNPQACLVALPNELLVEIAKHLKRKDLFNLGMVNRSLSNIAMPLIYAEGIDPSMSLKSRAAFACRIDEDPTLAKLVKKVHFRYAFTKPMKYQRGVGPNGELPGTLVLNEHLTAIHDRATDRELQILSTSVAAAMWVEELVIEDTSFRAVDEHRTDTMYWAHLVYNGATALPSWTQPFSHLKSLKVRFPREVAGWVRLENFLPVIGLPCIEELHLQGFVETQPPQSWDYKPRSSNVKVLILQGAFLHWQIVSYLVESCKALEYFHYTYTALMSARPGFNPPGFHPNKNWAPHSWAGIGHALQTQKDSLRGLEILYVVDYVRLARAAVFHPVYAWQIGTLGSFADFDNLVHLRVPVDALIPAFIVPGAGSTYLAERLPVGLETLTMRYDRNTELAELQCIQSIMAVIASNKGRKLRRLHLILADDVPFQKYSIGGCKEADIQFVITRTRSHWSVGRVVYCTG</sequence>
<dbReference type="PROSITE" id="PS50181">
    <property type="entry name" value="FBOX"/>
    <property type="match status" value="1"/>
</dbReference>
<accession>A0A9W8XAJ5</accession>
<organism evidence="2 3">
    <name type="scientific">Didymosphaeria variabile</name>
    <dbReference type="NCBI Taxonomy" id="1932322"/>
    <lineage>
        <taxon>Eukaryota</taxon>
        <taxon>Fungi</taxon>
        <taxon>Dikarya</taxon>
        <taxon>Ascomycota</taxon>
        <taxon>Pezizomycotina</taxon>
        <taxon>Dothideomycetes</taxon>
        <taxon>Pleosporomycetidae</taxon>
        <taxon>Pleosporales</taxon>
        <taxon>Massarineae</taxon>
        <taxon>Didymosphaeriaceae</taxon>
        <taxon>Didymosphaeria</taxon>
    </lineage>
</organism>